<evidence type="ECO:0000313" key="2">
    <source>
        <dbReference type="Proteomes" id="UP000198226"/>
    </source>
</evidence>
<dbReference type="PROSITE" id="PS50093">
    <property type="entry name" value="PKD"/>
    <property type="match status" value="1"/>
</dbReference>
<dbReference type="InterPro" id="IPR022409">
    <property type="entry name" value="PKD/Chitinase_dom"/>
</dbReference>
<dbReference type="SUPFAM" id="SSF49299">
    <property type="entry name" value="PKD domain"/>
    <property type="match status" value="1"/>
</dbReference>
<protein>
    <submittedName>
        <fullName evidence="1">PKD domain-containing protein</fullName>
    </submittedName>
</protein>
<accession>A0A109IJX2</accession>
<dbReference type="InterPro" id="IPR000601">
    <property type="entry name" value="PKD_dom"/>
</dbReference>
<dbReference type="RefSeq" id="WP_067308982.1">
    <property type="nucleotide sequence ID" value="NZ_LRMV01000071.1"/>
</dbReference>
<dbReference type="Pfam" id="PF18911">
    <property type="entry name" value="PKD_4"/>
    <property type="match status" value="1"/>
</dbReference>
<dbReference type="EMBL" id="LT607752">
    <property type="protein sequence ID" value="SCG49156.1"/>
    <property type="molecule type" value="Genomic_DNA"/>
</dbReference>
<evidence type="ECO:0000313" key="1">
    <source>
        <dbReference type="EMBL" id="SCG49156.1"/>
    </source>
</evidence>
<dbReference type="GO" id="GO:0005975">
    <property type="term" value="P:carbohydrate metabolic process"/>
    <property type="evidence" value="ECO:0007669"/>
    <property type="project" value="UniProtKB-ARBA"/>
</dbReference>
<reference evidence="2" key="1">
    <citation type="submission" date="2016-06" db="EMBL/GenBank/DDBJ databases">
        <authorList>
            <person name="Varghese N."/>
            <person name="Submissions Spin"/>
        </authorList>
    </citation>
    <scope>NUCLEOTIDE SEQUENCE [LARGE SCALE GENOMIC DNA]</scope>
    <source>
        <strain evidence="2">DSM 44983</strain>
    </source>
</reference>
<name>A0A109IJX2_9ACTN</name>
<dbReference type="SMART" id="SM00089">
    <property type="entry name" value="PKD"/>
    <property type="match status" value="1"/>
</dbReference>
<proteinExistence type="predicted"/>
<dbReference type="Proteomes" id="UP000198226">
    <property type="component" value="Chromosome I"/>
</dbReference>
<dbReference type="InterPro" id="IPR013783">
    <property type="entry name" value="Ig-like_fold"/>
</dbReference>
<dbReference type="InterPro" id="IPR035986">
    <property type="entry name" value="PKD_dom_sf"/>
</dbReference>
<dbReference type="Gene3D" id="2.60.40.10">
    <property type="entry name" value="Immunoglobulins"/>
    <property type="match status" value="1"/>
</dbReference>
<keyword evidence="2" id="KW-1185">Reference proteome</keyword>
<dbReference type="AlphaFoldDB" id="A0A109IJX2"/>
<sequence length="397" mass="42806">MIKPAVLRLSLVLAILTALVGVRPTAAFAQPANDEFASATTVGSLPFQTTQDTSSATTDPADPGECGEYQSVWFTFTPTKDTLIQASTLGSDYSTVLSAWSGPSGSLDLVACNESYGDADSRITFTATAGTTYHFMVTSYFEAEAGELAFSLRRTNRPKNDSFAAAKVINKLPFSRAVDLDTASMEVGEPTACLDAKQTRWYSYTPAVTRSITASAGYWGSVAGYSGTSLTNLTLLGCSYRYNVPFTFRAEAGTTYLFQVDLRCCPTEPSTGPAELDVHVTPNPNADFSYSPTDPSTLDTVSFHDYSFDPGRVEFASRLWKFGDGTTFEGLSPTHRYAADGDYRVSLTVTTLDGRKGKTTKVVPVRIHDGAVTRPAVPATSRQDSRSRSTVAHHRAF</sequence>
<gene>
    <name evidence="1" type="ORF">GA0070623_1668</name>
</gene>
<organism evidence="1 2">
    <name type="scientific">Micromonospora rifamycinica</name>
    <dbReference type="NCBI Taxonomy" id="291594"/>
    <lineage>
        <taxon>Bacteria</taxon>
        <taxon>Bacillati</taxon>
        <taxon>Actinomycetota</taxon>
        <taxon>Actinomycetes</taxon>
        <taxon>Micromonosporales</taxon>
        <taxon>Micromonosporaceae</taxon>
        <taxon>Micromonospora</taxon>
    </lineage>
</organism>
<dbReference type="CDD" id="cd00146">
    <property type="entry name" value="PKD"/>
    <property type="match status" value="1"/>
</dbReference>